<keyword evidence="2" id="KW-1185">Reference proteome</keyword>
<sequence>MADLHDDIFDNTHFERGEYNVRKIKSFYQKLIEDIVKLISLGQIDTTKLFSFKDYPQLKPQVDKLFEGFTKNVSAEMFNQFEQSWKYGEKKQSALVNEIASKINLPKEKVKEYLNPNKEALKAFQNRKIDGLRLSDKVWKLSEQFKKEIELGLDIGIGEGKSAAKLARELKANLTDPDRLFRRVRDKHGNLVLSKNAKAYKPGQGVYRSSYKNAERLTRTENNTAYHEANFQKMQQFDFVKGIRIKLSNNPNHCPFCEAMAGEYPKDFKFWGWHPQCRCTVITILKTWAEMEKDNERIFAGLKPLEPADAITKLPNQFTSWVTENKQKIQNAKSKPYFILNNQEKVSHLL</sequence>
<name>A0A3D9BU76_9FLAO</name>
<dbReference type="Proteomes" id="UP000256512">
    <property type="component" value="Unassembled WGS sequence"/>
</dbReference>
<evidence type="ECO:0000313" key="1">
    <source>
        <dbReference type="EMBL" id="REC56992.1"/>
    </source>
</evidence>
<dbReference type="AlphaFoldDB" id="A0A3D9BU76"/>
<evidence type="ECO:0008006" key="3">
    <source>
        <dbReference type="Google" id="ProtNLM"/>
    </source>
</evidence>
<reference evidence="1 2" key="1">
    <citation type="journal article" date="2006" name="Int. J. Syst. Evol. Microbiol.">
        <title>Chryseobacterium piscium sp. nov., isolated from fish of the South Atlantic Ocean off South Africa.</title>
        <authorList>
            <person name="de Beer H."/>
            <person name="Hugo C.J."/>
            <person name="Jooste P.J."/>
            <person name="Vancanneyt M."/>
            <person name="Coenye T."/>
            <person name="Vandamme P."/>
        </authorList>
    </citation>
    <scope>NUCLEOTIDE SEQUENCE [LARGE SCALE GENOMIC DNA]</scope>
    <source>
        <strain evidence="1 2">CCUG 51923</strain>
    </source>
</reference>
<gene>
    <name evidence="1" type="ORF">DRF62_02200</name>
</gene>
<evidence type="ECO:0000313" key="2">
    <source>
        <dbReference type="Proteomes" id="UP000256512"/>
    </source>
</evidence>
<organism evidence="1 2">
    <name type="scientific">Chryseobacterium piscium</name>
    <dbReference type="NCBI Taxonomy" id="333702"/>
    <lineage>
        <taxon>Bacteria</taxon>
        <taxon>Pseudomonadati</taxon>
        <taxon>Bacteroidota</taxon>
        <taxon>Flavobacteriia</taxon>
        <taxon>Flavobacteriales</taxon>
        <taxon>Weeksellaceae</taxon>
        <taxon>Chryseobacterium group</taxon>
        <taxon>Chryseobacterium</taxon>
    </lineage>
</organism>
<accession>A0A3D9BU76</accession>
<dbReference type="EMBL" id="QNVS01000003">
    <property type="protein sequence ID" value="REC56992.1"/>
    <property type="molecule type" value="Genomic_DNA"/>
</dbReference>
<dbReference type="RefSeq" id="WP_115948890.1">
    <property type="nucleotide sequence ID" value="NZ_QNVS01000003.1"/>
</dbReference>
<proteinExistence type="predicted"/>
<protein>
    <recommendedName>
        <fullName evidence="3">Phage head morphogenesis domain-containing protein</fullName>
    </recommendedName>
</protein>
<comment type="caution">
    <text evidence="1">The sequence shown here is derived from an EMBL/GenBank/DDBJ whole genome shotgun (WGS) entry which is preliminary data.</text>
</comment>